<evidence type="ECO:0000256" key="1">
    <source>
        <dbReference type="ARBA" id="ARBA00022801"/>
    </source>
</evidence>
<dbReference type="InterPro" id="IPR050985">
    <property type="entry name" value="Alpha-glycosidase_related"/>
</dbReference>
<feature type="domain" description="Glycosyl hydrolase family 31 C-terminal" evidence="3">
    <location>
        <begin position="23"/>
        <end position="73"/>
    </location>
</feature>
<sequence length="158" mass="17852">MNGEGVEQQARLLEKVPAALQDGSPLITPLALFVPHETEAIKVDDQWMLGDDLLVAPVTRRGMQARDLYLPKGIPEEYEGPFNLQVAAPNLAIFDIYRLIGCYVTSSRRLGIHSSRFVLNLTHDKGRRFLVAARSVHPKHWFTADRRRNCLYSLISGR</sequence>
<dbReference type="Pfam" id="PF21365">
    <property type="entry name" value="Glyco_hydro_31_3rd"/>
    <property type="match status" value="1"/>
</dbReference>
<evidence type="ECO:0000259" key="3">
    <source>
        <dbReference type="Pfam" id="PF21365"/>
    </source>
</evidence>
<dbReference type="SUPFAM" id="SSF51011">
    <property type="entry name" value="Glycosyl hydrolase domain"/>
    <property type="match status" value="1"/>
</dbReference>
<protein>
    <recommendedName>
        <fullName evidence="3">Glycosyl hydrolase family 31 C-terminal domain-containing protein</fullName>
    </recommendedName>
</protein>
<dbReference type="PANTHER" id="PTHR43053:SF4">
    <property type="entry name" value="MYOGENESIS-REGULATING GLYCOSIDASE"/>
    <property type="match status" value="1"/>
</dbReference>
<keyword evidence="2" id="KW-0326">Glycosidase</keyword>
<dbReference type="PANTHER" id="PTHR43053">
    <property type="entry name" value="GLYCOSIDASE FAMILY 31"/>
    <property type="match status" value="1"/>
</dbReference>
<dbReference type="Gene3D" id="2.60.40.1180">
    <property type="entry name" value="Golgi alpha-mannosidase II"/>
    <property type="match status" value="1"/>
</dbReference>
<reference evidence="4" key="1">
    <citation type="submission" date="2015-09" db="EMBL/GenBank/DDBJ databases">
        <title>Scylla olivacea transcriptome.</title>
        <authorList>
            <person name="Ikhwanuddin M."/>
        </authorList>
    </citation>
    <scope>NUCLEOTIDE SEQUENCE</scope>
</reference>
<keyword evidence="1" id="KW-0378">Hydrolase</keyword>
<organism evidence="4">
    <name type="scientific">Scylla olivacea</name>
    <name type="common">Orange mud crab</name>
    <name type="synonym">Cancer olivacea</name>
    <dbReference type="NCBI Taxonomy" id="85551"/>
    <lineage>
        <taxon>Eukaryota</taxon>
        <taxon>Metazoa</taxon>
        <taxon>Ecdysozoa</taxon>
        <taxon>Arthropoda</taxon>
        <taxon>Crustacea</taxon>
        <taxon>Multicrustacea</taxon>
        <taxon>Malacostraca</taxon>
        <taxon>Eumalacostraca</taxon>
        <taxon>Eucarida</taxon>
        <taxon>Decapoda</taxon>
        <taxon>Pleocyemata</taxon>
        <taxon>Brachyura</taxon>
        <taxon>Eubrachyura</taxon>
        <taxon>Portunoidea</taxon>
        <taxon>Portunidae</taxon>
        <taxon>Portuninae</taxon>
        <taxon>Scylla</taxon>
    </lineage>
</organism>
<name>A0A0P4W648_SCYOL</name>
<evidence type="ECO:0000313" key="4">
    <source>
        <dbReference type="EMBL" id="JAI60702.1"/>
    </source>
</evidence>
<dbReference type="AlphaFoldDB" id="A0A0P4W648"/>
<accession>A0A0P4W648</accession>
<dbReference type="GO" id="GO:0016798">
    <property type="term" value="F:hydrolase activity, acting on glycosyl bonds"/>
    <property type="evidence" value="ECO:0007669"/>
    <property type="project" value="UniProtKB-KW"/>
</dbReference>
<dbReference type="InterPro" id="IPR048395">
    <property type="entry name" value="Glyco_hydro_31_C"/>
</dbReference>
<dbReference type="EMBL" id="GDRN01089227">
    <property type="protein sequence ID" value="JAI60702.1"/>
    <property type="molecule type" value="Transcribed_RNA"/>
</dbReference>
<evidence type="ECO:0000256" key="2">
    <source>
        <dbReference type="ARBA" id="ARBA00023295"/>
    </source>
</evidence>
<proteinExistence type="predicted"/>
<dbReference type="InterPro" id="IPR013780">
    <property type="entry name" value="Glyco_hydro_b"/>
</dbReference>